<dbReference type="InterPro" id="IPR001867">
    <property type="entry name" value="OmpR/PhoB-type_DNA-bd"/>
</dbReference>
<name>A0A8J3ZUW0_9ACTN</name>
<feature type="domain" description="Response regulatory" evidence="8">
    <location>
        <begin position="2"/>
        <end position="112"/>
    </location>
</feature>
<evidence type="ECO:0000259" key="8">
    <source>
        <dbReference type="PROSITE" id="PS50110"/>
    </source>
</evidence>
<dbReference type="Pfam" id="PF00072">
    <property type="entry name" value="Response_reg"/>
    <property type="match status" value="1"/>
</dbReference>
<evidence type="ECO:0000256" key="4">
    <source>
        <dbReference type="ARBA" id="ARBA00023163"/>
    </source>
</evidence>
<evidence type="ECO:0000256" key="3">
    <source>
        <dbReference type="ARBA" id="ARBA00023125"/>
    </source>
</evidence>
<dbReference type="RefSeq" id="WP_203930520.1">
    <property type="nucleotide sequence ID" value="NZ_BOPH01000082.1"/>
</dbReference>
<keyword evidence="1 6" id="KW-0597">Phosphoprotein</keyword>
<dbReference type="PANTHER" id="PTHR48111">
    <property type="entry name" value="REGULATOR OF RPOS"/>
    <property type="match status" value="1"/>
</dbReference>
<accession>A0A8J3ZUW0</accession>
<dbReference type="GO" id="GO:0000976">
    <property type="term" value="F:transcription cis-regulatory region binding"/>
    <property type="evidence" value="ECO:0007669"/>
    <property type="project" value="TreeGrafter"/>
</dbReference>
<dbReference type="CDD" id="cd00383">
    <property type="entry name" value="trans_reg_C"/>
    <property type="match status" value="1"/>
</dbReference>
<evidence type="ECO:0000256" key="7">
    <source>
        <dbReference type="PROSITE-ProRule" id="PRU01091"/>
    </source>
</evidence>
<dbReference type="InterPro" id="IPR001789">
    <property type="entry name" value="Sig_transdc_resp-reg_receiver"/>
</dbReference>
<keyword evidence="11" id="KW-1185">Reference proteome</keyword>
<dbReference type="Pfam" id="PF00486">
    <property type="entry name" value="Trans_reg_C"/>
    <property type="match status" value="1"/>
</dbReference>
<dbReference type="PROSITE" id="PS50110">
    <property type="entry name" value="RESPONSE_REGULATORY"/>
    <property type="match status" value="1"/>
</dbReference>
<feature type="modified residue" description="4-aspartylphosphate" evidence="6">
    <location>
        <position position="48"/>
    </location>
</feature>
<dbReference type="GO" id="GO:0032993">
    <property type="term" value="C:protein-DNA complex"/>
    <property type="evidence" value="ECO:0007669"/>
    <property type="project" value="TreeGrafter"/>
</dbReference>
<dbReference type="SUPFAM" id="SSF52172">
    <property type="entry name" value="CheY-like"/>
    <property type="match status" value="1"/>
</dbReference>
<keyword evidence="3 7" id="KW-0238">DNA-binding</keyword>
<dbReference type="GO" id="GO:0005829">
    <property type="term" value="C:cytosol"/>
    <property type="evidence" value="ECO:0007669"/>
    <property type="project" value="TreeGrafter"/>
</dbReference>
<organism evidence="10 11">
    <name type="scientific">Virgisporangium ochraceum</name>
    <dbReference type="NCBI Taxonomy" id="65505"/>
    <lineage>
        <taxon>Bacteria</taxon>
        <taxon>Bacillati</taxon>
        <taxon>Actinomycetota</taxon>
        <taxon>Actinomycetes</taxon>
        <taxon>Micromonosporales</taxon>
        <taxon>Micromonosporaceae</taxon>
        <taxon>Virgisporangium</taxon>
    </lineage>
</organism>
<comment type="caution">
    <text evidence="10">The sequence shown here is derived from an EMBL/GenBank/DDBJ whole genome shotgun (WGS) entry which is preliminary data.</text>
</comment>
<feature type="DNA-binding region" description="OmpR/PhoB-type" evidence="7">
    <location>
        <begin position="116"/>
        <end position="210"/>
    </location>
</feature>
<dbReference type="GO" id="GO:0000156">
    <property type="term" value="F:phosphorelay response regulator activity"/>
    <property type="evidence" value="ECO:0007669"/>
    <property type="project" value="TreeGrafter"/>
</dbReference>
<dbReference type="Gene3D" id="1.10.10.10">
    <property type="entry name" value="Winged helix-like DNA-binding domain superfamily/Winged helix DNA-binding domain"/>
    <property type="match status" value="1"/>
</dbReference>
<evidence type="ECO:0000259" key="9">
    <source>
        <dbReference type="PROSITE" id="PS51755"/>
    </source>
</evidence>
<evidence type="ECO:0000256" key="5">
    <source>
        <dbReference type="ARBA" id="ARBA00041201"/>
    </source>
</evidence>
<dbReference type="Proteomes" id="UP000635606">
    <property type="component" value="Unassembled WGS sequence"/>
</dbReference>
<keyword evidence="4" id="KW-0804">Transcription</keyword>
<evidence type="ECO:0000256" key="6">
    <source>
        <dbReference type="PROSITE-ProRule" id="PRU00169"/>
    </source>
</evidence>
<dbReference type="AlphaFoldDB" id="A0A8J3ZUW0"/>
<evidence type="ECO:0000313" key="11">
    <source>
        <dbReference type="Proteomes" id="UP000635606"/>
    </source>
</evidence>
<feature type="domain" description="OmpR/PhoB-type" evidence="9">
    <location>
        <begin position="116"/>
        <end position="210"/>
    </location>
</feature>
<evidence type="ECO:0000313" key="10">
    <source>
        <dbReference type="EMBL" id="GIJ70622.1"/>
    </source>
</evidence>
<dbReference type="PROSITE" id="PS51755">
    <property type="entry name" value="OMPR_PHOB"/>
    <property type="match status" value="1"/>
</dbReference>
<dbReference type="GO" id="GO:0006355">
    <property type="term" value="P:regulation of DNA-templated transcription"/>
    <property type="evidence" value="ECO:0007669"/>
    <property type="project" value="InterPro"/>
</dbReference>
<dbReference type="EMBL" id="BOPH01000082">
    <property type="protein sequence ID" value="GIJ70622.1"/>
    <property type="molecule type" value="Genomic_DNA"/>
</dbReference>
<proteinExistence type="predicted"/>
<gene>
    <name evidence="10" type="ORF">Voc01_055390</name>
</gene>
<dbReference type="Gene3D" id="3.40.50.2300">
    <property type="match status" value="1"/>
</dbReference>
<dbReference type="InterPro" id="IPR039420">
    <property type="entry name" value="WalR-like"/>
</dbReference>
<sequence>MRILLVEDDDRFAGVLTGVLRRLGHDVTHAATVASALAAPEVDLVLLDLGLPDGDGFALCRRFRERGAVGIVVLTARDGEPDRAAALRAGADDYLVKPVDVATLRARLDAVARRPSRPPVVGAVRVDPHTREAFVDGVPVGLTGTEFQLLALLLAEPGAVVTRERLLAEVWPTGRRVRFRTLDTHVAALRAKLGDRVALDTVRGVGYRLG</sequence>
<dbReference type="PANTHER" id="PTHR48111:SF72">
    <property type="entry name" value="SENSORY TRANSDUCTION PROTEIN REGX3"/>
    <property type="match status" value="1"/>
</dbReference>
<keyword evidence="2" id="KW-0805">Transcription regulation</keyword>
<dbReference type="InterPro" id="IPR011006">
    <property type="entry name" value="CheY-like_superfamily"/>
</dbReference>
<evidence type="ECO:0000256" key="2">
    <source>
        <dbReference type="ARBA" id="ARBA00023015"/>
    </source>
</evidence>
<reference evidence="10" key="1">
    <citation type="submission" date="2021-01" db="EMBL/GenBank/DDBJ databases">
        <title>Whole genome shotgun sequence of Virgisporangium ochraceum NBRC 16418.</title>
        <authorList>
            <person name="Komaki H."/>
            <person name="Tamura T."/>
        </authorList>
    </citation>
    <scope>NUCLEOTIDE SEQUENCE</scope>
    <source>
        <strain evidence="10">NBRC 16418</strain>
    </source>
</reference>
<dbReference type="InterPro" id="IPR036388">
    <property type="entry name" value="WH-like_DNA-bd_sf"/>
</dbReference>
<evidence type="ECO:0000256" key="1">
    <source>
        <dbReference type="ARBA" id="ARBA00022553"/>
    </source>
</evidence>
<dbReference type="SMART" id="SM00448">
    <property type="entry name" value="REC"/>
    <property type="match status" value="1"/>
</dbReference>
<protein>
    <recommendedName>
        <fullName evidence="5">Sensory transduction protein RegX3</fullName>
    </recommendedName>
</protein>
<dbReference type="SMART" id="SM00862">
    <property type="entry name" value="Trans_reg_C"/>
    <property type="match status" value="1"/>
</dbReference>